<dbReference type="InterPro" id="IPR029047">
    <property type="entry name" value="HSP70_peptide-bd_sf"/>
</dbReference>
<comment type="similarity">
    <text evidence="1 5 6">Belongs to the heat shock protein 70 family.</text>
</comment>
<dbReference type="RefSeq" id="WP_050429869.1">
    <property type="nucleotide sequence ID" value="NZ_CP012159.1"/>
</dbReference>
<dbReference type="InterPro" id="IPR013126">
    <property type="entry name" value="Hsp_70_fam"/>
</dbReference>
<evidence type="ECO:0000256" key="4">
    <source>
        <dbReference type="ARBA" id="ARBA00023186"/>
    </source>
</evidence>
<protein>
    <recommendedName>
        <fullName evidence="5">Chaperone protein HscA homolog</fullName>
    </recommendedName>
</protein>
<dbReference type="InterPro" id="IPR029048">
    <property type="entry name" value="HSP70_C_sf"/>
</dbReference>
<dbReference type="SUPFAM" id="SSF53067">
    <property type="entry name" value="Actin-like ATPase domain"/>
    <property type="match status" value="2"/>
</dbReference>
<dbReference type="GO" id="GO:0016887">
    <property type="term" value="F:ATP hydrolysis activity"/>
    <property type="evidence" value="ECO:0007669"/>
    <property type="project" value="UniProtKB-UniRule"/>
</dbReference>
<proteinExistence type="inferred from homology"/>
<dbReference type="Gene3D" id="2.60.34.10">
    <property type="entry name" value="Substrate Binding Domain Of DNAk, Chain A, domain 1"/>
    <property type="match status" value="1"/>
</dbReference>
<dbReference type="PROSITE" id="PS00297">
    <property type="entry name" value="HSP70_1"/>
    <property type="match status" value="1"/>
</dbReference>
<accession>A0A0K1E9J0</accession>
<keyword evidence="8" id="KW-1185">Reference proteome</keyword>
<evidence type="ECO:0000256" key="5">
    <source>
        <dbReference type="HAMAP-Rule" id="MF_00679"/>
    </source>
</evidence>
<dbReference type="EMBL" id="CP012159">
    <property type="protein sequence ID" value="AKT37514.1"/>
    <property type="molecule type" value="Genomic_DNA"/>
</dbReference>
<dbReference type="Gene3D" id="3.90.640.10">
    <property type="entry name" value="Actin, Chain A, domain 4"/>
    <property type="match status" value="1"/>
</dbReference>
<dbReference type="PATRIC" id="fig|52.7.peg.1771"/>
<evidence type="ECO:0000256" key="6">
    <source>
        <dbReference type="RuleBase" id="RU003322"/>
    </source>
</evidence>
<dbReference type="KEGG" id="ccro:CMC5_016550"/>
<comment type="function">
    <text evidence="5">Chaperone involved in the maturation of iron-sulfur cluster-containing proteins. Has a low intrinsic ATPase activity which is markedly stimulated by HscB.</text>
</comment>
<evidence type="ECO:0000256" key="3">
    <source>
        <dbReference type="ARBA" id="ARBA00022840"/>
    </source>
</evidence>
<dbReference type="GO" id="GO:0051082">
    <property type="term" value="F:unfolded protein binding"/>
    <property type="evidence" value="ECO:0007669"/>
    <property type="project" value="InterPro"/>
</dbReference>
<dbReference type="STRING" id="52.CMC5_016550"/>
<gene>
    <name evidence="7" type="primary">dnaK</name>
    <name evidence="5" type="synonym">hscA</name>
    <name evidence="7" type="ORF">CMC5_016550</name>
</gene>
<dbReference type="SUPFAM" id="SSF100920">
    <property type="entry name" value="Heat shock protein 70kD (HSP70), peptide-binding domain"/>
    <property type="match status" value="1"/>
</dbReference>
<dbReference type="InterPro" id="IPR018181">
    <property type="entry name" value="Heat_shock_70_CS"/>
</dbReference>
<dbReference type="InterPro" id="IPR043129">
    <property type="entry name" value="ATPase_NBD"/>
</dbReference>
<dbReference type="PANTHER" id="PTHR19375">
    <property type="entry name" value="HEAT SHOCK PROTEIN 70KDA"/>
    <property type="match status" value="1"/>
</dbReference>
<dbReference type="NCBIfam" id="TIGR01991">
    <property type="entry name" value="HscA"/>
    <property type="match status" value="1"/>
</dbReference>
<dbReference type="SUPFAM" id="SSF100934">
    <property type="entry name" value="Heat shock protein 70kD (HSP70), C-terminal subdomain"/>
    <property type="match status" value="1"/>
</dbReference>
<dbReference type="Gene3D" id="3.30.420.40">
    <property type="match status" value="2"/>
</dbReference>
<sequence>MTLIDIFDPKARPTPIGIDLGTTNSLVARVRDGKPLVIDDCNGDRLVPSVVHYDARGGTLVGAPAKRMAQAHPRETIVSVKRFMGRGADDPETRRLGPYEFATPSTPEEAKSVRFQVRDRVVTPLEVSAEILKELRTSAERELRSVGPAVITVPAYFDDAQRQATKDAGRLAGLEVLRLLNEPTAAALAYGLDKQQNGLFAVYDLGGGTFDITVLLLDDGVFQVKSTGGDSALGGDDMDRALAGRLLQEMGAEGATQPEVVRLALDLAREVKHRLTEGTSIEVEIPVAGTTDATRMITVTRAEFDALVGPIVEKTGVACRRALRDAGVKAEELTGVILVGGSTRVPYVRSYVAKLFGRDPLGDIDPDEVVALGAAIQADLLAGSQDRADEVLLLDVLPLSLGLETMGGVAEKILPRNTTIPTGARQTFTTYADNQTGFDLHIVQGEREMAADCRSLARFTLKGIPPMPAGMARLEVTFRVDADGLLSVTAKELTTGVEQKVEVKPSYGLSDEQVEEMLLAALDHGEEDLERRRLVEARVEAERVLLATQKALAVDADLLEGDERAQIEEAMNALAAALKGTRAGVVQHRIEALDEATHGWAGRRMDRAVARAIAGRQVEELETEVSQAKGVDQHVAEHRANAGGGG</sequence>
<evidence type="ECO:0000313" key="7">
    <source>
        <dbReference type="EMBL" id="AKT37514.1"/>
    </source>
</evidence>
<dbReference type="GO" id="GO:0140662">
    <property type="term" value="F:ATP-dependent protein folding chaperone"/>
    <property type="evidence" value="ECO:0007669"/>
    <property type="project" value="InterPro"/>
</dbReference>
<dbReference type="Gene3D" id="1.20.1270.10">
    <property type="match status" value="1"/>
</dbReference>
<dbReference type="Proteomes" id="UP000067626">
    <property type="component" value="Chromosome"/>
</dbReference>
<name>A0A0K1E9J0_CHOCO</name>
<organism evidence="7 8">
    <name type="scientific">Chondromyces crocatus</name>
    <dbReference type="NCBI Taxonomy" id="52"/>
    <lineage>
        <taxon>Bacteria</taxon>
        <taxon>Pseudomonadati</taxon>
        <taxon>Myxococcota</taxon>
        <taxon>Polyangia</taxon>
        <taxon>Polyangiales</taxon>
        <taxon>Polyangiaceae</taxon>
        <taxon>Chondromyces</taxon>
    </lineage>
</organism>
<dbReference type="HAMAP" id="MF_00679">
    <property type="entry name" value="HscA"/>
    <property type="match status" value="1"/>
</dbReference>
<dbReference type="GO" id="GO:0005524">
    <property type="term" value="F:ATP binding"/>
    <property type="evidence" value="ECO:0007669"/>
    <property type="project" value="UniProtKB-KW"/>
</dbReference>
<dbReference type="PROSITE" id="PS01036">
    <property type="entry name" value="HSP70_3"/>
    <property type="match status" value="1"/>
</dbReference>
<keyword evidence="2 5" id="KW-0547">Nucleotide-binding</keyword>
<dbReference type="Pfam" id="PF00012">
    <property type="entry name" value="HSP70"/>
    <property type="match status" value="1"/>
</dbReference>
<reference evidence="7 8" key="1">
    <citation type="submission" date="2015-07" db="EMBL/GenBank/DDBJ databases">
        <title>Genome analysis of myxobacterium Chondromyces crocatus Cm c5 reveals a high potential for natural compound synthesis and the genetic basis for the loss of fruiting body formation.</title>
        <authorList>
            <person name="Zaburannyi N."/>
            <person name="Bunk B."/>
            <person name="Maier J."/>
            <person name="Overmann J."/>
            <person name="Mueller R."/>
        </authorList>
    </citation>
    <scope>NUCLEOTIDE SEQUENCE [LARGE SCALE GENOMIC DNA]</scope>
    <source>
        <strain evidence="7 8">Cm c5</strain>
    </source>
</reference>
<evidence type="ECO:0000256" key="1">
    <source>
        <dbReference type="ARBA" id="ARBA00007381"/>
    </source>
</evidence>
<dbReference type="PRINTS" id="PR00301">
    <property type="entry name" value="HEATSHOCK70"/>
</dbReference>
<dbReference type="OrthoDB" id="9766019at2"/>
<keyword evidence="3 5" id="KW-0067">ATP-binding</keyword>
<dbReference type="InterPro" id="IPR010236">
    <property type="entry name" value="ISC_FeS_clus_asmbl_HscA"/>
</dbReference>
<dbReference type="NCBIfam" id="NF003520">
    <property type="entry name" value="PRK05183.1"/>
    <property type="match status" value="1"/>
</dbReference>
<evidence type="ECO:0000256" key="2">
    <source>
        <dbReference type="ARBA" id="ARBA00022741"/>
    </source>
</evidence>
<dbReference type="PROSITE" id="PS00329">
    <property type="entry name" value="HSP70_2"/>
    <property type="match status" value="1"/>
</dbReference>
<dbReference type="AlphaFoldDB" id="A0A0K1E9J0"/>
<dbReference type="GO" id="GO:0016226">
    <property type="term" value="P:iron-sulfur cluster assembly"/>
    <property type="evidence" value="ECO:0007669"/>
    <property type="project" value="InterPro"/>
</dbReference>
<evidence type="ECO:0000313" key="8">
    <source>
        <dbReference type="Proteomes" id="UP000067626"/>
    </source>
</evidence>
<keyword evidence="4 5" id="KW-0143">Chaperone</keyword>